<dbReference type="PROSITE" id="PS51257">
    <property type="entry name" value="PROKAR_LIPOPROTEIN"/>
    <property type="match status" value="1"/>
</dbReference>
<evidence type="ECO:0000256" key="1">
    <source>
        <dbReference type="ARBA" id="ARBA00008814"/>
    </source>
</evidence>
<evidence type="ECO:0000313" key="3">
    <source>
        <dbReference type="EMBL" id="OAA92920.1"/>
    </source>
</evidence>
<feature type="domain" description="Fe/B12 periplasmic-binding" evidence="2">
    <location>
        <begin position="65"/>
        <end position="327"/>
    </location>
</feature>
<accession>A0A166SXQ6</accession>
<dbReference type="PANTHER" id="PTHR30535">
    <property type="entry name" value="VITAMIN B12-BINDING PROTEIN"/>
    <property type="match status" value="1"/>
</dbReference>
<keyword evidence="6" id="KW-1185">Reference proteome</keyword>
<protein>
    <submittedName>
        <fullName evidence="3">Fe(3+)-citrate-binding protein YfmC</fullName>
    </submittedName>
</protein>
<dbReference type="SUPFAM" id="SSF53807">
    <property type="entry name" value="Helical backbone' metal receptor"/>
    <property type="match status" value="1"/>
</dbReference>
<dbReference type="InterPro" id="IPR050902">
    <property type="entry name" value="ABC_Transporter_SBP"/>
</dbReference>
<dbReference type="Gene3D" id="1.20.58.2180">
    <property type="match status" value="1"/>
</dbReference>
<evidence type="ECO:0000259" key="2">
    <source>
        <dbReference type="PROSITE" id="PS50983"/>
    </source>
</evidence>
<sequence>MFKKLKTNNLIILLVIACTILVTGLTGCENKSSSSSVSSNKQSQSTKTIVDMDGNSVKVPAKVTKVATSWPGFCNALFTVSGRNNKIVATSPSIKKSYPWAIKLYPQLKNISYPFNGETTNIEQLVKSKPDVAFLRKGDSIQKVKEAGIPVVMIDYKHNSIEDIINSVVITGKVLGENEYKKAEQYKDYFNKNISKVSSITSKIPENERPKVVYLSVQNESISVWGKNMPQNETINMVGAINEAANEVDGYKEVSMEQMLKWNPDEIIVDGNLKKSKVVKNPSWNQLKAVKDNKVFVSPSGVFSWARLGTESALQLLWMAKNIYPQKFEDIDIAKETKYFYKNFFEYELKDNEVKEILNCENPI</sequence>
<evidence type="ECO:0000313" key="4">
    <source>
        <dbReference type="EMBL" id="OBR95862.1"/>
    </source>
</evidence>
<dbReference type="AlphaFoldDB" id="A0A166SXQ6"/>
<reference evidence="4 6" key="2">
    <citation type="journal article" date="2016" name="Front. Microbiol.">
        <title>Industrial Acetogenic Biocatalysts: A Comparative Metabolic and Genomic Analysis.</title>
        <authorList>
            <person name="Bengelsdorf F."/>
            <person name="Poehlein A."/>
            <person name="Sonja S."/>
            <person name="Erz C."/>
            <person name="Hummel T."/>
            <person name="Hoffmeister S."/>
            <person name="Daniel R."/>
            <person name="Durre P."/>
        </authorList>
    </citation>
    <scope>NUCLEOTIDE SEQUENCE [LARGE SCALE GENOMIC DNA]</scope>
    <source>
        <strain evidence="4 6">PTA-10522</strain>
    </source>
</reference>
<comment type="similarity">
    <text evidence="1">Belongs to the bacterial solute-binding protein 8 family.</text>
</comment>
<dbReference type="Gene3D" id="3.40.50.1980">
    <property type="entry name" value="Nitrogenase molybdenum iron protein domain"/>
    <property type="match status" value="2"/>
</dbReference>
<gene>
    <name evidence="3" type="primary">yfmC</name>
    <name evidence="4" type="ORF">CLCOS_12950</name>
    <name evidence="3" type="ORF">WX73_00589</name>
</gene>
<evidence type="ECO:0000313" key="5">
    <source>
        <dbReference type="Proteomes" id="UP000077384"/>
    </source>
</evidence>
<dbReference type="PATRIC" id="fig|1705578.3.peg.971"/>
<dbReference type="PANTHER" id="PTHR30535:SF34">
    <property type="entry name" value="MOLYBDATE-BINDING PROTEIN MOLA"/>
    <property type="match status" value="1"/>
</dbReference>
<dbReference type="EMBL" id="LROR01000036">
    <property type="protein sequence ID" value="OBR95862.1"/>
    <property type="molecule type" value="Genomic_DNA"/>
</dbReference>
<dbReference type="Proteomes" id="UP000093694">
    <property type="component" value="Unassembled WGS sequence"/>
</dbReference>
<evidence type="ECO:0000313" key="6">
    <source>
        <dbReference type="Proteomes" id="UP000093694"/>
    </source>
</evidence>
<proteinExistence type="inferred from homology"/>
<name>A0A166SXQ6_9CLOT</name>
<dbReference type="Proteomes" id="UP000077384">
    <property type="component" value="Unassembled WGS sequence"/>
</dbReference>
<dbReference type="RefSeq" id="WP_063601336.1">
    <property type="nucleotide sequence ID" value="NZ_LITQ01000016.1"/>
</dbReference>
<dbReference type="Pfam" id="PF01497">
    <property type="entry name" value="Peripla_BP_2"/>
    <property type="match status" value="1"/>
</dbReference>
<reference evidence="3 5" key="1">
    <citation type="journal article" date="2015" name="Biotechnol. Bioeng.">
        <title>Genome sequence and phenotypic characterization of Caulobacter segnis.</title>
        <authorList>
            <person name="Patel S."/>
            <person name="Fletcher B."/>
            <person name="Scott D.C."/>
            <person name="Ely B."/>
        </authorList>
    </citation>
    <scope>NUCLEOTIDE SEQUENCE [LARGE SCALE GENOMIC DNA]</scope>
    <source>
        <strain evidence="3 5">PS02</strain>
    </source>
</reference>
<comment type="caution">
    <text evidence="3">The sequence shown here is derived from an EMBL/GenBank/DDBJ whole genome shotgun (WGS) entry which is preliminary data.</text>
</comment>
<organism evidence="3 5">
    <name type="scientific">Clostridium coskatii</name>
    <dbReference type="NCBI Taxonomy" id="1705578"/>
    <lineage>
        <taxon>Bacteria</taxon>
        <taxon>Bacillati</taxon>
        <taxon>Bacillota</taxon>
        <taxon>Clostridia</taxon>
        <taxon>Eubacteriales</taxon>
        <taxon>Clostridiaceae</taxon>
        <taxon>Clostridium</taxon>
    </lineage>
</organism>
<dbReference type="InterPro" id="IPR002491">
    <property type="entry name" value="ABC_transptr_periplasmic_BD"/>
</dbReference>
<dbReference type="EMBL" id="LITQ01000016">
    <property type="protein sequence ID" value="OAA92920.1"/>
    <property type="molecule type" value="Genomic_DNA"/>
</dbReference>
<dbReference type="PROSITE" id="PS50983">
    <property type="entry name" value="FE_B12_PBP"/>
    <property type="match status" value="1"/>
</dbReference>